<proteinExistence type="predicted"/>
<feature type="domain" description="OmpR/PhoB-type" evidence="3">
    <location>
        <begin position="7"/>
        <end position="106"/>
    </location>
</feature>
<dbReference type="GO" id="GO:0003677">
    <property type="term" value="F:DNA binding"/>
    <property type="evidence" value="ECO:0007669"/>
    <property type="project" value="UniProtKB-UniRule"/>
</dbReference>
<dbReference type="PANTHER" id="PTHR47691">
    <property type="entry name" value="REGULATOR-RELATED"/>
    <property type="match status" value="1"/>
</dbReference>
<dbReference type="Pfam" id="PF25872">
    <property type="entry name" value="HTH_77"/>
    <property type="match status" value="1"/>
</dbReference>
<name>A0A1H7ZSJ3_9HYPH</name>
<dbReference type="STRING" id="1036779.SAMN04515666_11573"/>
<dbReference type="SUPFAM" id="SSF46894">
    <property type="entry name" value="C-terminal effector domain of the bipartite response regulators"/>
    <property type="match status" value="1"/>
</dbReference>
<keyword evidence="5" id="KW-1185">Reference proteome</keyword>
<dbReference type="InterPro" id="IPR001867">
    <property type="entry name" value="OmpR/PhoB-type_DNA-bd"/>
</dbReference>
<dbReference type="GO" id="GO:0000160">
    <property type="term" value="P:phosphorelay signal transduction system"/>
    <property type="evidence" value="ECO:0007669"/>
    <property type="project" value="InterPro"/>
</dbReference>
<dbReference type="InterPro" id="IPR058852">
    <property type="entry name" value="HTH_77"/>
</dbReference>
<keyword evidence="1 2" id="KW-0238">DNA-binding</keyword>
<protein>
    <submittedName>
        <fullName evidence="4">Predicted ATPase</fullName>
    </submittedName>
</protein>
<dbReference type="SUPFAM" id="SSF48452">
    <property type="entry name" value="TPR-like"/>
    <property type="match status" value="1"/>
</dbReference>
<evidence type="ECO:0000256" key="1">
    <source>
        <dbReference type="ARBA" id="ARBA00023125"/>
    </source>
</evidence>
<sequence length="970" mass="105307">MRPDRGASQYDYGFGDHRLFSAERRVERNGVSVKLGARAFDLLRLLVENAGRTVLKQEIWAQVWSGIPVGEGSLRFQLVELRRHLCETSDNAFIATVPGQGYCFVAPVTTIDREAAYQGPAPTDDRSIRLPSRLARAIGHEAELPKLLDRLRSRRLVTIVGTGGIGKTTLGVAAAHAFASEFAGDIHFIDLGAIQDGALIKSAIASAIGLAVERTDPMPDIIARLRRRETFLILDSVEHLIGAAAEIVERLVDDVPTLRILATSREAIRLEEECIHPLSPFELPTPEQEATLDGVLSNPAARLFVERAGAAGSKRGLVDKDAALIAGICRQLDGIALAIELAAGRVPTYGLEALAGLLRGQLAPLRGGRRTAARRHRTLTDTIAWSYDLLDGTGQAVLRRLAVLVGPFGLAAACAVAADDEVGKCEVERVLDGLVAQSLVSVSGHDGARRFRLLDTTRAYLLAEAPGDELLAAALQHATYFAEFLGGSDMRVAHDPLRRFADEDDVPNVRAALDWCFGPHGIPRVLTALAVGSARLFLTLSLLVECRSVCEATLARLDAEEIGSRAEMSLQAALARALMYCSGNSEHTKIAFERGLALAREFGEHRQQLEILADLHVLYCRRADFIQGLVVAQNSFAIARTMSDPLALAASHLSLGVSLHQVGQLDSVAAHLDEAIGLVEADTSHSGYASYSTHPNRAHIIRAHGLWLRGYPDRAAAMARASMREVESSEFKLHRAVALSGIPPIFMWRGDWAEALIYIKRLEDAAEQSTLRPYAALAVAFKGEVAIATGDPEGGVAMIESAMRGLKDAHYRLFSAPLMIAKSQGLLDCGHAGRARDVIESCEQLAIDSGSALHLPEIFRVKADILLASEAGSANPEALLDRAIAVARDVSARGWELRSATRLARLRSRSKRYDEAEATLRAVYEAFDEGQGTVDIENARQELHELRARRARPQLSLDVECRDDIEAQRR</sequence>
<evidence type="ECO:0000259" key="3">
    <source>
        <dbReference type="PROSITE" id="PS51755"/>
    </source>
</evidence>
<dbReference type="Proteomes" id="UP000199664">
    <property type="component" value="Unassembled WGS sequence"/>
</dbReference>
<dbReference type="Pfam" id="PF00486">
    <property type="entry name" value="Trans_reg_C"/>
    <property type="match status" value="1"/>
</dbReference>
<dbReference type="InterPro" id="IPR011990">
    <property type="entry name" value="TPR-like_helical_dom_sf"/>
</dbReference>
<dbReference type="PROSITE" id="PS51755">
    <property type="entry name" value="OMPR_PHOB"/>
    <property type="match status" value="1"/>
</dbReference>
<dbReference type="AlphaFoldDB" id="A0A1H7ZSJ3"/>
<dbReference type="InterPro" id="IPR016032">
    <property type="entry name" value="Sig_transdc_resp-reg_C-effctor"/>
</dbReference>
<dbReference type="Gene3D" id="1.25.40.10">
    <property type="entry name" value="Tetratricopeptide repeat domain"/>
    <property type="match status" value="1"/>
</dbReference>
<dbReference type="Gene3D" id="1.10.10.10">
    <property type="entry name" value="Winged helix-like DNA-binding domain superfamily/Winged helix DNA-binding domain"/>
    <property type="match status" value="1"/>
</dbReference>
<dbReference type="PANTHER" id="PTHR47691:SF3">
    <property type="entry name" value="HTH-TYPE TRANSCRIPTIONAL REGULATOR RV0890C-RELATED"/>
    <property type="match status" value="1"/>
</dbReference>
<organism evidence="4 5">
    <name type="scientific">Bosea lupini</name>
    <dbReference type="NCBI Taxonomy" id="1036779"/>
    <lineage>
        <taxon>Bacteria</taxon>
        <taxon>Pseudomonadati</taxon>
        <taxon>Pseudomonadota</taxon>
        <taxon>Alphaproteobacteria</taxon>
        <taxon>Hyphomicrobiales</taxon>
        <taxon>Boseaceae</taxon>
        <taxon>Bosea</taxon>
    </lineage>
</organism>
<evidence type="ECO:0000313" key="5">
    <source>
        <dbReference type="Proteomes" id="UP000199664"/>
    </source>
</evidence>
<dbReference type="OrthoDB" id="4473689at2"/>
<evidence type="ECO:0000313" key="4">
    <source>
        <dbReference type="EMBL" id="SEM60764.1"/>
    </source>
</evidence>
<dbReference type="GO" id="GO:0006355">
    <property type="term" value="P:regulation of DNA-templated transcription"/>
    <property type="evidence" value="ECO:0007669"/>
    <property type="project" value="InterPro"/>
</dbReference>
<dbReference type="PRINTS" id="PR00364">
    <property type="entry name" value="DISEASERSIST"/>
</dbReference>
<gene>
    <name evidence="4" type="ORF">SAMN04515666_11573</name>
</gene>
<dbReference type="Gene3D" id="3.40.50.300">
    <property type="entry name" value="P-loop containing nucleotide triphosphate hydrolases"/>
    <property type="match status" value="1"/>
</dbReference>
<dbReference type="EMBL" id="FOAN01000015">
    <property type="protein sequence ID" value="SEM60764.1"/>
    <property type="molecule type" value="Genomic_DNA"/>
</dbReference>
<feature type="DNA-binding region" description="OmpR/PhoB-type" evidence="2">
    <location>
        <begin position="7"/>
        <end position="106"/>
    </location>
</feature>
<accession>A0A1H7ZSJ3</accession>
<dbReference type="CDD" id="cd00383">
    <property type="entry name" value="trans_reg_C"/>
    <property type="match status" value="1"/>
</dbReference>
<reference evidence="5" key="1">
    <citation type="submission" date="2016-10" db="EMBL/GenBank/DDBJ databases">
        <authorList>
            <person name="Varghese N."/>
            <person name="Submissions S."/>
        </authorList>
    </citation>
    <scope>NUCLEOTIDE SEQUENCE [LARGE SCALE GENOMIC DNA]</scope>
    <source>
        <strain evidence="5">LMG 26383,CCUG 61248,R- 45681</strain>
    </source>
</reference>
<dbReference type="InterPro" id="IPR027417">
    <property type="entry name" value="P-loop_NTPase"/>
</dbReference>
<evidence type="ECO:0000256" key="2">
    <source>
        <dbReference type="PROSITE-ProRule" id="PRU01091"/>
    </source>
</evidence>
<dbReference type="SUPFAM" id="SSF52540">
    <property type="entry name" value="P-loop containing nucleoside triphosphate hydrolases"/>
    <property type="match status" value="1"/>
</dbReference>
<dbReference type="RefSeq" id="WP_091842721.1">
    <property type="nucleotide sequence ID" value="NZ_FOAN01000015.1"/>
</dbReference>
<dbReference type="SMART" id="SM00862">
    <property type="entry name" value="Trans_reg_C"/>
    <property type="match status" value="1"/>
</dbReference>
<dbReference type="InterPro" id="IPR036388">
    <property type="entry name" value="WH-like_DNA-bd_sf"/>
</dbReference>